<proteinExistence type="predicted"/>
<name>A0ABZ0SFY0_9GAMM</name>
<dbReference type="Proteomes" id="UP001432180">
    <property type="component" value="Chromosome"/>
</dbReference>
<sequence length="123" mass="13647">MGAATAELGLVPPHPTLFLRRSLYARFGVFDTGYRIAADYDLMLSMLTQLDVQGNRPRVRPGDGAVRYLQRVLVRLGGLSKRSLRTVASKSWEDYRALRANGVGGLGALAWKNLTKLPQFVTR</sequence>
<protein>
    <submittedName>
        <fullName evidence="1">Uncharacterized protein</fullName>
    </submittedName>
</protein>
<evidence type="ECO:0000313" key="1">
    <source>
        <dbReference type="EMBL" id="WPL19432.1"/>
    </source>
</evidence>
<reference evidence="1 2" key="1">
    <citation type="journal article" date="2023" name="Microorganisms">
        <title>Thiorhodovibrio frisius and Trv. litoralis spp. nov., Two Novel Members from a Clade of Fastidious Purple Sulfur Bacteria That Exhibit Unique Red-Shifted Light-Harvesting Capabilities.</title>
        <authorList>
            <person name="Methner A."/>
            <person name="Kuzyk S.B."/>
            <person name="Petersen J."/>
            <person name="Bauer S."/>
            <person name="Brinkmann H."/>
            <person name="Sichau K."/>
            <person name="Wanner G."/>
            <person name="Wolf J."/>
            <person name="Neumann-Schaal M."/>
            <person name="Henke P."/>
            <person name="Tank M."/>
            <person name="Sproer C."/>
            <person name="Bunk B."/>
            <person name="Overmann J."/>
        </authorList>
    </citation>
    <scope>NUCLEOTIDE SEQUENCE [LARGE SCALE GENOMIC DNA]</scope>
    <source>
        <strain evidence="1 2">DSM 6702</strain>
    </source>
</reference>
<accession>A0ABZ0SFY0</accession>
<evidence type="ECO:0000313" key="2">
    <source>
        <dbReference type="Proteomes" id="UP001432180"/>
    </source>
</evidence>
<gene>
    <name evidence="1" type="ORF">Thiowin_04555</name>
</gene>
<keyword evidence="2" id="KW-1185">Reference proteome</keyword>
<dbReference type="EMBL" id="CP121472">
    <property type="protein sequence ID" value="WPL19432.1"/>
    <property type="molecule type" value="Genomic_DNA"/>
</dbReference>
<organism evidence="1 2">
    <name type="scientific">Thiorhodovibrio winogradskyi</name>
    <dbReference type="NCBI Taxonomy" id="77007"/>
    <lineage>
        <taxon>Bacteria</taxon>
        <taxon>Pseudomonadati</taxon>
        <taxon>Pseudomonadota</taxon>
        <taxon>Gammaproteobacteria</taxon>
        <taxon>Chromatiales</taxon>
        <taxon>Chromatiaceae</taxon>
        <taxon>Thiorhodovibrio</taxon>
    </lineage>
</organism>
<dbReference type="RefSeq" id="WP_328985176.1">
    <property type="nucleotide sequence ID" value="NZ_CP121472.1"/>
</dbReference>